<dbReference type="EMBL" id="JAQHRD010000008">
    <property type="protein sequence ID" value="KAJ6438253.1"/>
    <property type="molecule type" value="Genomic_DNA"/>
</dbReference>
<evidence type="ECO:0000256" key="1">
    <source>
        <dbReference type="ARBA" id="ARBA00023242"/>
    </source>
</evidence>
<proteinExistence type="predicted"/>
<dbReference type="CDD" id="cd00067">
    <property type="entry name" value="GAL4"/>
    <property type="match status" value="1"/>
</dbReference>
<sequence>MTTGMSQACLRCKRQKRKCDRIEYIAHWTSSLNRGITFRLNRRCHYEVADGTARALPVPDLLDLTPPNISQTLEGQVSAVIGHGPRLHEAAHAYFSTVHPWLPVISEAGHYHRLSVSRTQPMKADFSLLTLTMFLICALPENGKLPARTTSLYALLKSFVGMLEALNINSIEMLHTRLLISIFEAGHGLLPAAYISAGSNLRAAVAVGANAPSSDTLLKRFGSAERAVSVQRTWRGLVIANRYATLLSGEHEGFCSLSKNPAEVYDYDTVKPDAMSSHIDAFTKLAHASRLVEQALTHTHEVTPHHEFNTSEAIQIITTATSLMATFADGDPSERNVSSSSLALCRSAMMEILSYGCHVKNPDSETCNLAALNMLKSTLQAYVKLWIDILVNRDDKQILMKLLRDATAGFVAITDAPAILFLPELVELYPRAKVVLVTRDPDQWFRSMSSLMRKVAPHPLVLRVLLWPCPTWRWFPLWIQYIGDVNRERIGAISSKDYILRFNDWVRNNVPADNMITMELPQGWEPLAEFLDRPVPNEPFPRANESAILPLISRKIYVTAGVVWAIILSGAGVLAWSGRGIWKSAVA</sequence>
<dbReference type="GO" id="GO:0008270">
    <property type="term" value="F:zinc ion binding"/>
    <property type="evidence" value="ECO:0007669"/>
    <property type="project" value="InterPro"/>
</dbReference>
<evidence type="ECO:0000313" key="3">
    <source>
        <dbReference type="EMBL" id="KAJ6438253.1"/>
    </source>
</evidence>
<reference evidence="3" key="1">
    <citation type="submission" date="2023-01" db="EMBL/GenBank/DDBJ databases">
        <title>The growth and conidiation of Purpureocillium lavendulum are regulated by nitrogen source and histone H3K14 acetylation.</title>
        <authorList>
            <person name="Tang P."/>
            <person name="Han J."/>
            <person name="Zhang C."/>
            <person name="Tang P."/>
            <person name="Qi F."/>
            <person name="Zhang K."/>
            <person name="Liang L."/>
        </authorList>
    </citation>
    <scope>NUCLEOTIDE SEQUENCE</scope>
    <source>
        <strain evidence="3">YMF1.00683</strain>
    </source>
</reference>
<keyword evidence="2" id="KW-0812">Transmembrane</keyword>
<feature type="transmembrane region" description="Helical" evidence="2">
    <location>
        <begin position="556"/>
        <end position="576"/>
    </location>
</feature>
<dbReference type="Proteomes" id="UP001163105">
    <property type="component" value="Unassembled WGS sequence"/>
</dbReference>
<evidence type="ECO:0000313" key="4">
    <source>
        <dbReference type="Proteomes" id="UP001163105"/>
    </source>
</evidence>
<name>A0AB34FFN6_9HYPO</name>
<accession>A0AB34FFN6</accession>
<comment type="caution">
    <text evidence="3">The sequence shown here is derived from an EMBL/GenBank/DDBJ whole genome shotgun (WGS) entry which is preliminary data.</text>
</comment>
<keyword evidence="2" id="KW-0472">Membrane</keyword>
<dbReference type="InterPro" id="IPR040632">
    <property type="entry name" value="Sulfotransfer_4"/>
</dbReference>
<keyword evidence="2" id="KW-1133">Transmembrane helix</keyword>
<dbReference type="Gene3D" id="3.40.50.300">
    <property type="entry name" value="P-loop containing nucleotide triphosphate hydrolases"/>
    <property type="match status" value="1"/>
</dbReference>
<evidence type="ECO:0000256" key="2">
    <source>
        <dbReference type="SAM" id="Phobius"/>
    </source>
</evidence>
<dbReference type="GO" id="GO:0000981">
    <property type="term" value="F:DNA-binding transcription factor activity, RNA polymerase II-specific"/>
    <property type="evidence" value="ECO:0007669"/>
    <property type="project" value="InterPro"/>
</dbReference>
<protein>
    <submittedName>
        <fullName evidence="3">Fungal zn(2)-Cys(6) binuclear cluster domain-containing protein</fullName>
    </submittedName>
</protein>
<dbReference type="PANTHER" id="PTHR36978:SF3">
    <property type="entry name" value="P-LOOP CONTAINING NUCLEOSIDE TRIPHOSPHATE HYDROLASE PROTEIN"/>
    <property type="match status" value="1"/>
</dbReference>
<dbReference type="SUPFAM" id="SSF52540">
    <property type="entry name" value="P-loop containing nucleoside triphosphate hydrolases"/>
    <property type="match status" value="1"/>
</dbReference>
<keyword evidence="1" id="KW-0539">Nucleus</keyword>
<dbReference type="AlphaFoldDB" id="A0AB34FFN6"/>
<gene>
    <name evidence="3" type="ORF">O9K51_08845</name>
</gene>
<dbReference type="InterPro" id="IPR027417">
    <property type="entry name" value="P-loop_NTPase"/>
</dbReference>
<dbReference type="Pfam" id="PF17784">
    <property type="entry name" value="Sulfotransfer_4"/>
    <property type="match status" value="1"/>
</dbReference>
<dbReference type="CDD" id="cd12148">
    <property type="entry name" value="fungal_TF_MHR"/>
    <property type="match status" value="1"/>
</dbReference>
<keyword evidence="4" id="KW-1185">Reference proteome</keyword>
<dbReference type="PANTHER" id="PTHR36978">
    <property type="entry name" value="P-LOOP CONTAINING NUCLEOTIDE TRIPHOSPHATE HYDROLASE"/>
    <property type="match status" value="1"/>
</dbReference>
<organism evidence="3 4">
    <name type="scientific">Purpureocillium lavendulum</name>
    <dbReference type="NCBI Taxonomy" id="1247861"/>
    <lineage>
        <taxon>Eukaryota</taxon>
        <taxon>Fungi</taxon>
        <taxon>Dikarya</taxon>
        <taxon>Ascomycota</taxon>
        <taxon>Pezizomycotina</taxon>
        <taxon>Sordariomycetes</taxon>
        <taxon>Hypocreomycetidae</taxon>
        <taxon>Hypocreales</taxon>
        <taxon>Ophiocordycipitaceae</taxon>
        <taxon>Purpureocillium</taxon>
    </lineage>
</organism>
<dbReference type="InterPro" id="IPR001138">
    <property type="entry name" value="Zn2Cys6_DnaBD"/>
</dbReference>